<evidence type="ECO:0000313" key="2">
    <source>
        <dbReference type="EMBL" id="CAD9160017.1"/>
    </source>
</evidence>
<accession>A0A7S1WCF8</accession>
<dbReference type="EMBL" id="HBGE01061383">
    <property type="protein sequence ID" value="CAD9160017.1"/>
    <property type="molecule type" value="Transcribed_RNA"/>
</dbReference>
<feature type="chain" id="PRO_5030992790" evidence="1">
    <location>
        <begin position="21"/>
        <end position="344"/>
    </location>
</feature>
<dbReference type="AlphaFoldDB" id="A0A7S1WCF8"/>
<keyword evidence="1" id="KW-0732">Signal</keyword>
<sequence>MAPSRLLLLAAGACSAAATAGDVESLLQRDVGVHTQDNSSIQLFRVEDLDYTSMEAPPKLMDRIRATVGDRLHGVMAPFAESAGKFLQAAETPFTSIVGEQLHEFSKWDVEHLTEVGAGYVLGFRDAKFSGVVNASTEKVSEVCRKLGAKMGSISAGLAQHMDAAGDDMKEVSYWTEHAAFQASEAMAEHAGLYFDAVAGFLRILPTEYLQAASKALVERLERHSSAAMKQFNVKELEPRTQRFFAAKSLCEPVQMERLVFGQTVDALKTAAPLAAAEMKQSVSDLLPYITLVSNQAEEIVTSMRSFLDGFGGAVYSMGLGFHMYHEVLTEVVKQKLNNCTKSA</sequence>
<name>A0A7S1WCF8_ALECA</name>
<feature type="signal peptide" evidence="1">
    <location>
        <begin position="1"/>
        <end position="20"/>
    </location>
</feature>
<proteinExistence type="predicted"/>
<protein>
    <submittedName>
        <fullName evidence="2">Uncharacterized protein</fullName>
    </submittedName>
</protein>
<reference evidence="2" key="1">
    <citation type="submission" date="2021-01" db="EMBL/GenBank/DDBJ databases">
        <authorList>
            <person name="Corre E."/>
            <person name="Pelletier E."/>
            <person name="Niang G."/>
            <person name="Scheremetjew M."/>
            <person name="Finn R."/>
            <person name="Kale V."/>
            <person name="Holt S."/>
            <person name="Cochrane G."/>
            <person name="Meng A."/>
            <person name="Brown T."/>
            <person name="Cohen L."/>
        </authorList>
    </citation>
    <scope>NUCLEOTIDE SEQUENCE</scope>
    <source>
        <strain evidence="2">OF101</strain>
    </source>
</reference>
<gene>
    <name evidence="2" type="ORF">ACAT0790_LOCUS36782</name>
</gene>
<organism evidence="2">
    <name type="scientific">Alexandrium catenella</name>
    <name type="common">Red tide dinoflagellate</name>
    <name type="synonym">Gonyaulax catenella</name>
    <dbReference type="NCBI Taxonomy" id="2925"/>
    <lineage>
        <taxon>Eukaryota</taxon>
        <taxon>Sar</taxon>
        <taxon>Alveolata</taxon>
        <taxon>Dinophyceae</taxon>
        <taxon>Gonyaulacales</taxon>
        <taxon>Pyrocystaceae</taxon>
        <taxon>Alexandrium</taxon>
    </lineage>
</organism>
<evidence type="ECO:0000256" key="1">
    <source>
        <dbReference type="SAM" id="SignalP"/>
    </source>
</evidence>